<name>A0A2R6VWW9_MARPO</name>
<evidence type="ECO:0000313" key="2">
    <source>
        <dbReference type="Proteomes" id="UP000244005"/>
    </source>
</evidence>
<evidence type="ECO:0000313" key="1">
    <source>
        <dbReference type="EMBL" id="PTQ26099.1"/>
    </source>
</evidence>
<dbReference type="Proteomes" id="UP000244005">
    <property type="component" value="Chromosome Y"/>
</dbReference>
<dbReference type="EMBL" id="KZ772945">
    <property type="protein sequence ID" value="PTQ26099.1"/>
    <property type="molecule type" value="Genomic_DNA"/>
</dbReference>
<accession>A0A2R6VWW9</accession>
<proteinExistence type="predicted"/>
<dbReference type="Gramene" id="MpVg00100.1">
    <property type="protein sequence ID" value="MpVg00100.1.cds1"/>
    <property type="gene ID" value="MpVg00100"/>
</dbReference>
<gene>
    <name evidence="1" type="ORF">MARPO_YB0040</name>
</gene>
<protein>
    <submittedName>
        <fullName evidence="1">Uncharacterized protein</fullName>
    </submittedName>
</protein>
<dbReference type="AlphaFoldDB" id="A0A2R6VWW9"/>
<keyword evidence="2" id="KW-1185">Reference proteome</keyword>
<organism evidence="1 2">
    <name type="scientific">Marchantia polymorpha</name>
    <name type="common">Common liverwort</name>
    <name type="synonym">Marchantia aquatica</name>
    <dbReference type="NCBI Taxonomy" id="3197"/>
    <lineage>
        <taxon>Eukaryota</taxon>
        <taxon>Viridiplantae</taxon>
        <taxon>Streptophyta</taxon>
        <taxon>Embryophyta</taxon>
        <taxon>Marchantiophyta</taxon>
        <taxon>Marchantiopsida</taxon>
        <taxon>Marchantiidae</taxon>
        <taxon>Marchantiales</taxon>
        <taxon>Marchantiaceae</taxon>
        <taxon>Marchantia</taxon>
    </lineage>
</organism>
<sequence length="71" mass="7943">MHLKDVIINMSTGCYCIKNNLSMGQGLGAGTLLRKRFRLLRYVVPSGKSHPICQLAFGSFYLQHFSIPKSV</sequence>
<reference evidence="1" key="1">
    <citation type="submission" date="2017-12" db="EMBL/GenBank/DDBJ databases">
        <title>WGS assembly of Marchantia polymorpha.</title>
        <authorList>
            <person name="Bowman J.L."/>
            <person name="Kohchi T."/>
            <person name="Yamato K.T."/>
            <person name="Jenkins J."/>
            <person name="Shu S."/>
            <person name="Ishizaki K."/>
            <person name="Yamaoka S."/>
            <person name="Nishihama R."/>
            <person name="Nakamura Y."/>
            <person name="Berger F."/>
            <person name="Adam C."/>
            <person name="Aki S.S."/>
            <person name="Althoff F."/>
            <person name="Araki T."/>
            <person name="Arteaga-Vazquez M.A."/>
            <person name="Balasubrmanian S."/>
            <person name="Bauer D."/>
            <person name="Boehm C.R."/>
            <person name="Briginshaw L."/>
            <person name="Caballero-Perez J."/>
            <person name="Catarino B."/>
            <person name="Chen F."/>
            <person name="Chiyoda S."/>
            <person name="Chovatia M."/>
            <person name="Davies K.M."/>
            <person name="Delmans M."/>
            <person name="Demura T."/>
            <person name="Dierschke T."/>
            <person name="Dolan L."/>
            <person name="Dorantes-Acosta A.E."/>
            <person name="Eklund D.M."/>
            <person name="Florent S.N."/>
            <person name="Flores-Sandoval E."/>
            <person name="Fujiyama A."/>
            <person name="Fukuzawa H."/>
            <person name="Galik B."/>
            <person name="Grimanelli D."/>
            <person name="Grimwood J."/>
            <person name="Grossniklaus U."/>
            <person name="Hamada T."/>
            <person name="Haseloff J."/>
            <person name="Hetherington A.J."/>
            <person name="Higo A."/>
            <person name="Hirakawa Y."/>
            <person name="Hundley H.N."/>
            <person name="Ikeda Y."/>
            <person name="Inoue K."/>
            <person name="Inoue S."/>
            <person name="Ishida S."/>
            <person name="Jia Q."/>
            <person name="Kakita M."/>
            <person name="Kanazawa T."/>
            <person name="Kawai Y."/>
            <person name="Kawashima T."/>
            <person name="Kennedy M."/>
            <person name="Kinose K."/>
            <person name="Kinoshita T."/>
            <person name="Kohara Y."/>
            <person name="Koide E."/>
            <person name="Komatsu K."/>
            <person name="Kopischke S."/>
            <person name="Kubo M."/>
            <person name="Kyozuka J."/>
            <person name="Lagercrantz U."/>
            <person name="Lin S.S."/>
            <person name="Lindquist E."/>
            <person name="Lipzen A.M."/>
            <person name="Lu C."/>
            <person name="Luna E.D."/>
            <person name="Martienssen R.A."/>
            <person name="Minamino N."/>
            <person name="Mizutani M."/>
            <person name="Mizutani M."/>
            <person name="Mochizuki N."/>
            <person name="Monte I."/>
            <person name="Mosher R."/>
            <person name="Nagasaki H."/>
            <person name="Nakagami H."/>
            <person name="Naramoto S."/>
            <person name="Nishitani K."/>
            <person name="Ohtani M."/>
            <person name="Okamoto T."/>
            <person name="Okumura M."/>
            <person name="Phillips J."/>
            <person name="Pollak B."/>
            <person name="Reinders A."/>
            <person name="Roevekamp M."/>
            <person name="Sano R."/>
            <person name="Sawa S."/>
            <person name="Schmid M.W."/>
            <person name="Shirakawa M."/>
            <person name="Solano R."/>
            <person name="Spunde A."/>
            <person name="Suetsugu N."/>
            <person name="Sugano S."/>
            <person name="Sugiyama A."/>
            <person name="Sun R."/>
            <person name="Suzuki Y."/>
            <person name="Takenaka M."/>
            <person name="Takezawa D."/>
            <person name="Tomogane H."/>
            <person name="Tsuzuki M."/>
            <person name="Ueda T."/>
            <person name="Umeda M."/>
            <person name="Ward J.M."/>
            <person name="Watanabe Y."/>
            <person name="Yazaki K."/>
            <person name="Yokoyama R."/>
            <person name="Yoshitake Y."/>
            <person name="Yotsui I."/>
            <person name="Zachgo S."/>
            <person name="Schmutz J."/>
        </authorList>
    </citation>
    <scope>NUCLEOTIDE SEQUENCE [LARGE SCALE GENOMIC DNA]</scope>
    <source>
        <strain evidence="1">Tak-1</strain>
    </source>
</reference>